<dbReference type="Pfam" id="PF07244">
    <property type="entry name" value="POTRA"/>
    <property type="match status" value="1"/>
</dbReference>
<name>A0ABV8AFN5_9FLAO</name>
<evidence type="ECO:0000313" key="5">
    <source>
        <dbReference type="EMBL" id="MFC3876896.1"/>
    </source>
</evidence>
<evidence type="ECO:0000256" key="2">
    <source>
        <dbReference type="ARBA" id="ARBA00022729"/>
    </source>
</evidence>
<dbReference type="PROSITE" id="PS51257">
    <property type="entry name" value="PROKAR_LIPOPROTEIN"/>
    <property type="match status" value="1"/>
</dbReference>
<evidence type="ECO:0000256" key="1">
    <source>
        <dbReference type="ARBA" id="ARBA00022692"/>
    </source>
</evidence>
<dbReference type="EMBL" id="JBHSAT010000004">
    <property type="protein sequence ID" value="MFC3876896.1"/>
    <property type="molecule type" value="Genomic_DNA"/>
</dbReference>
<evidence type="ECO:0000256" key="3">
    <source>
        <dbReference type="ARBA" id="ARBA00023237"/>
    </source>
</evidence>
<keyword evidence="1" id="KW-0812">Transmembrane</keyword>
<dbReference type="InterPro" id="IPR039910">
    <property type="entry name" value="D15-like"/>
</dbReference>
<keyword evidence="3" id="KW-0998">Cell outer membrane</keyword>
<dbReference type="InterPro" id="IPR010827">
    <property type="entry name" value="BamA/TamA_POTRA"/>
</dbReference>
<keyword evidence="2" id="KW-0732">Signal</keyword>
<organism evidence="5 6">
    <name type="scientific">Winogradskyella maritima</name>
    <dbReference type="NCBI Taxonomy" id="1517766"/>
    <lineage>
        <taxon>Bacteria</taxon>
        <taxon>Pseudomonadati</taxon>
        <taxon>Bacteroidota</taxon>
        <taxon>Flavobacteriia</taxon>
        <taxon>Flavobacteriales</taxon>
        <taxon>Flavobacteriaceae</taxon>
        <taxon>Winogradskyella</taxon>
    </lineage>
</organism>
<comment type="caution">
    <text evidence="5">The sequence shown here is derived from an EMBL/GenBank/DDBJ whole genome shotgun (WGS) entry which is preliminary data.</text>
</comment>
<dbReference type="Gene3D" id="3.10.20.310">
    <property type="entry name" value="membrane protein fhac"/>
    <property type="match status" value="1"/>
</dbReference>
<evidence type="ECO:0000259" key="4">
    <source>
        <dbReference type="Pfam" id="PF07244"/>
    </source>
</evidence>
<evidence type="ECO:0000313" key="6">
    <source>
        <dbReference type="Proteomes" id="UP001595812"/>
    </source>
</evidence>
<proteinExistence type="predicted"/>
<dbReference type="PANTHER" id="PTHR12815:SF47">
    <property type="entry name" value="TRANSLOCATION AND ASSEMBLY MODULE SUBUNIT TAMA"/>
    <property type="match status" value="1"/>
</dbReference>
<sequence length="866" mass="99677">MKRLQCTYWFRHRSFNAGLFCFLIALFSVLQSCNTVKRVKDGQHLLTENKIVVDGKVSNKERVNNIPVQKPNNTFLPIGNFPLRLHIYNLARPNIDSILQEKVYSDSAKVKRKINLLSEKQFEREMQSRKNFNAWLKRTGEAPVIVDDTKTEKSSNRLRAYYFQRGFFNNEVDYEIKRDSNKKAQVTYTVTRNAGYKMDSLETFIETPIIDSLYNANKADSNIKIGKQYDEADFEAERTRINRVMRNNGVYHFGQEYVSFELDTVGRNKKFKTDLIIDNRRIRNQDTTIREPFKMYKIKDVNIFTDYTYENQVDSEITDSISFNDYNLYSFDEMKFRPKALTDAVFIHKGDLYRDIDRTRTSRFINQLQMFNFPSVEYVENPQDTTLTANIYLSPRKKYSLGVSFDVSQSNIQTVGFAFSTGLKIRNVFRGAETLDISALGSIGASKDNRDENDPFFDINEFGGTIGLTIPRFYLPFDVDNIVPKYMSPTTKINISATSQQNIGLDKQTLSSVFAYQWNPSDKVYNGLELFNIQYVRNLNVGNYFGVYRNSFNRLNAIAQNIGEIGPDEELQNPPESTEPRFQPANDFISDVLNGNTSLTSTDQDFITVNNIDQRKDRLTENNLIVSSSFDYRLDKREGIFDNNFSTFKWHVELAGNLLSGISSFTGAEKDDEGRYEILGVAFSQYFKTELDYIKYFEMGRKSVLATRSYFGIAIPFGNSNSIPFAESFFGGGPNDNRAWTAYNLGPGSSSTINEFSEANLKLHFSVEQRFNIFGQFNGAIFVDAGNIWNVFDNVDDEPSVFGGLKSLRDIAVGSGFGLRYDFTYFVIRGDIGFKTYNPERPLGERWFKEYNFQNAVFNIGINYPF</sequence>
<dbReference type="RefSeq" id="WP_386098233.1">
    <property type="nucleotide sequence ID" value="NZ_JBHSAT010000004.1"/>
</dbReference>
<keyword evidence="3" id="KW-0472">Membrane</keyword>
<dbReference type="Proteomes" id="UP001595812">
    <property type="component" value="Unassembled WGS sequence"/>
</dbReference>
<accession>A0ABV8AFN5</accession>
<protein>
    <submittedName>
        <fullName evidence="5">POTRA domain-containing protein</fullName>
    </submittedName>
</protein>
<feature type="domain" description="POTRA" evidence="4">
    <location>
        <begin position="117"/>
        <end position="191"/>
    </location>
</feature>
<reference evidence="6" key="1">
    <citation type="journal article" date="2019" name="Int. J. Syst. Evol. Microbiol.">
        <title>The Global Catalogue of Microorganisms (GCM) 10K type strain sequencing project: providing services to taxonomists for standard genome sequencing and annotation.</title>
        <authorList>
            <consortium name="The Broad Institute Genomics Platform"/>
            <consortium name="The Broad Institute Genome Sequencing Center for Infectious Disease"/>
            <person name="Wu L."/>
            <person name="Ma J."/>
        </authorList>
    </citation>
    <scope>NUCLEOTIDE SEQUENCE [LARGE SCALE GENOMIC DNA]</scope>
    <source>
        <strain evidence="6">CECT 8979</strain>
    </source>
</reference>
<gene>
    <name evidence="5" type="ORF">ACFOSX_06590</name>
</gene>
<keyword evidence="6" id="KW-1185">Reference proteome</keyword>
<dbReference type="PANTHER" id="PTHR12815">
    <property type="entry name" value="SORTING AND ASSEMBLY MACHINERY SAMM50 PROTEIN FAMILY MEMBER"/>
    <property type="match status" value="1"/>
</dbReference>
<dbReference type="Gene3D" id="2.40.160.50">
    <property type="entry name" value="membrane protein fhac: a member of the omp85/tpsb transporter family"/>
    <property type="match status" value="1"/>
</dbReference>